<organism evidence="2 3">
    <name type="scientific">Alcaligenes endophyticus</name>
    <dbReference type="NCBI Taxonomy" id="1929088"/>
    <lineage>
        <taxon>Bacteria</taxon>
        <taxon>Pseudomonadati</taxon>
        <taxon>Pseudomonadota</taxon>
        <taxon>Betaproteobacteria</taxon>
        <taxon>Burkholderiales</taxon>
        <taxon>Alcaligenaceae</taxon>
        <taxon>Alcaligenes</taxon>
    </lineage>
</organism>
<keyword evidence="1" id="KW-0175">Coiled coil</keyword>
<feature type="coiled-coil region" evidence="1">
    <location>
        <begin position="29"/>
        <end position="56"/>
    </location>
</feature>
<evidence type="ECO:0000256" key="1">
    <source>
        <dbReference type="SAM" id="Coils"/>
    </source>
</evidence>
<name>A0ABT8ELG1_9BURK</name>
<dbReference type="InterPro" id="IPR017030">
    <property type="entry name" value="Vir_effector_SfrC"/>
</dbReference>
<accession>A0ABT8ELG1</accession>
<proteinExistence type="predicted"/>
<reference evidence="2" key="1">
    <citation type="submission" date="2021-11" db="EMBL/GenBank/DDBJ databases">
        <title>Draft genome sequence of Alcaligenes endophyticus type strain CCUG 75668T.</title>
        <authorList>
            <person name="Salva-Serra F."/>
            <person name="Duran R.E."/>
            <person name="Seeger M."/>
            <person name="Moore E.R.B."/>
            <person name="Jaen-Luchoro D."/>
        </authorList>
    </citation>
    <scope>NUCLEOTIDE SEQUENCE</scope>
    <source>
        <strain evidence="2">CCUG 75668</strain>
    </source>
</reference>
<dbReference type="PIRSF" id="PIRSF034586">
    <property type="entry name" value="Vir_effector_SfrC"/>
    <property type="match status" value="1"/>
</dbReference>
<keyword evidence="3" id="KW-1185">Reference proteome</keyword>
<evidence type="ECO:0000313" key="2">
    <source>
        <dbReference type="EMBL" id="MDN4122050.1"/>
    </source>
</evidence>
<gene>
    <name evidence="2" type="ORF">LMS43_12195</name>
</gene>
<sequence length="863" mass="96929">MSHLTPKASNLQSDWNNLHTGAGQAIAWLESTRASSERLNRDADELILRMRRARNIADGLAQASVTPMTIGVFGASQVGKSYLISSLAAGENGLLETTYDGQRIDFMKHINPVGGSESTGLVTRFSPLAKAGPTGFPVELQVFAEVDIIKILANSYFMDFDQNKVAYQLSDKRLRQVIAQAQPRVQAQPYPGMSADDCVSLWDYINTNYPKVKDILEQDYWPAVLRLAPYLTQADRAQLFSPLWGEIAELSDAYASLASMLDQLGHPTKVYAPLAALVSPNAQGVLTQDNNIMAVSTLRHLGSPHEKRISVCPWVGAAESGSLQAAVPITVGYLAAITRELTFPLEAGAWSDAEQTVDLLDFPGYRARMSISSMDELAKADSSGEQQGNPVSRLILRGKVAFLFQRYTDRQEMNGLILCLRADANNEANFGEELNRWIEQTQGATPEERSRRQSGLLWMTTRFDELLESNLKKDESLFGTTWSDYLYKCFAEHFEKYEWLENWSTHQPLNNVFLVRKPGMAHLLFDVDQNNHDKELGLRSEYQHKLTILHQNFVNSADINKRIANASQAWDAMMALNDGGMSRIRDYVAGISDVSFKLGRIQDQFTNTYHHIVDQALQPWYKSGADDDAKQKQQLMAQFQQQLPSFRPIFAELLRYLSLPAEFLCDLYQRVGESNDDSYEQNGAFPISTVEEQYVHRLYQEWLKHLRQLPGSAANKNVLKMPEDLLNALVEEIISTADRLQLQQRLLDALTRRRQHGARRAVMAERQGRYAAMTLSNFVSYLDQKSPADESLFTVQSSFAPDGTPYLPEAPQDHGTKYLQDWIQALCQQTLDNAGHEGGRELSLEQNSRLGEILACFSAASLT</sequence>
<evidence type="ECO:0000313" key="3">
    <source>
        <dbReference type="Proteomes" id="UP001168613"/>
    </source>
</evidence>
<comment type="caution">
    <text evidence="2">The sequence shown here is derived from an EMBL/GenBank/DDBJ whole genome shotgun (WGS) entry which is preliminary data.</text>
</comment>
<dbReference type="EMBL" id="JAJHNU010000003">
    <property type="protein sequence ID" value="MDN4122050.1"/>
    <property type="molecule type" value="Genomic_DNA"/>
</dbReference>
<protein>
    <submittedName>
        <fullName evidence="2">Virulence factor</fullName>
    </submittedName>
</protein>
<dbReference type="Pfam" id="PF10139">
    <property type="entry name" value="Virul_Fac"/>
    <property type="match status" value="2"/>
</dbReference>
<dbReference type="RefSeq" id="WP_266122946.1">
    <property type="nucleotide sequence ID" value="NZ_JAJHNU010000003.1"/>
</dbReference>
<dbReference type="Proteomes" id="UP001168613">
    <property type="component" value="Unassembled WGS sequence"/>
</dbReference>